<protein>
    <submittedName>
        <fullName evidence="1">Uncharacterized protein</fullName>
    </submittedName>
</protein>
<proteinExistence type="predicted"/>
<dbReference type="OrthoDB" id="3269171at2759"/>
<dbReference type="EMBL" id="KZ857480">
    <property type="protein sequence ID" value="RDX42653.1"/>
    <property type="molecule type" value="Genomic_DNA"/>
</dbReference>
<reference evidence="1 2" key="1">
    <citation type="journal article" date="2018" name="Biotechnol. Biofuels">
        <title>Integrative visual omics of the white-rot fungus Polyporus brumalis exposes the biotechnological potential of its oxidative enzymes for delignifying raw plant biomass.</title>
        <authorList>
            <person name="Miyauchi S."/>
            <person name="Rancon A."/>
            <person name="Drula E."/>
            <person name="Hage H."/>
            <person name="Chaduli D."/>
            <person name="Favel A."/>
            <person name="Grisel S."/>
            <person name="Henrissat B."/>
            <person name="Herpoel-Gimbert I."/>
            <person name="Ruiz-Duenas F.J."/>
            <person name="Chevret D."/>
            <person name="Hainaut M."/>
            <person name="Lin J."/>
            <person name="Wang M."/>
            <person name="Pangilinan J."/>
            <person name="Lipzen A."/>
            <person name="Lesage-Meessen L."/>
            <person name="Navarro D."/>
            <person name="Riley R."/>
            <person name="Grigoriev I.V."/>
            <person name="Zhou S."/>
            <person name="Raouche S."/>
            <person name="Rosso M.N."/>
        </authorList>
    </citation>
    <scope>NUCLEOTIDE SEQUENCE [LARGE SCALE GENOMIC DNA]</scope>
    <source>
        <strain evidence="1 2">BRFM 1820</strain>
    </source>
</reference>
<evidence type="ECO:0000313" key="1">
    <source>
        <dbReference type="EMBL" id="RDX42653.1"/>
    </source>
</evidence>
<dbReference type="Proteomes" id="UP000256964">
    <property type="component" value="Unassembled WGS sequence"/>
</dbReference>
<accession>A0A371CQT8</accession>
<gene>
    <name evidence="1" type="ORF">OH76DRAFT_92715</name>
</gene>
<dbReference type="STRING" id="139420.A0A371CQT8"/>
<dbReference type="AlphaFoldDB" id="A0A371CQT8"/>
<name>A0A371CQT8_9APHY</name>
<sequence>MHDRHTPPLQQPVYHLPMALDESLTRTRGLEPELAKSRNKQMVEDAKRNTVGPMPVHEFMRDFLYVPHPCNAVDLLSSRQAFNRVPSRAATSEELCGFLLDALNRRTTNKSRCPGFLFDGSPSGDVSSPSTLGDMKPDICCYAC</sequence>
<keyword evidence="2" id="KW-1185">Reference proteome</keyword>
<evidence type="ECO:0000313" key="2">
    <source>
        <dbReference type="Proteomes" id="UP000256964"/>
    </source>
</evidence>
<organism evidence="1 2">
    <name type="scientific">Lentinus brumalis</name>
    <dbReference type="NCBI Taxonomy" id="2498619"/>
    <lineage>
        <taxon>Eukaryota</taxon>
        <taxon>Fungi</taxon>
        <taxon>Dikarya</taxon>
        <taxon>Basidiomycota</taxon>
        <taxon>Agaricomycotina</taxon>
        <taxon>Agaricomycetes</taxon>
        <taxon>Polyporales</taxon>
        <taxon>Polyporaceae</taxon>
        <taxon>Lentinus</taxon>
    </lineage>
</organism>